<reference evidence="2 3" key="1">
    <citation type="submission" date="2017-05" db="EMBL/GenBank/DDBJ databases">
        <authorList>
            <person name="Song R."/>
            <person name="Chenine A.L."/>
            <person name="Ruprecht R.M."/>
        </authorList>
    </citation>
    <scope>NUCLEOTIDE SEQUENCE [LARGE SCALE GENOMIC DNA]</scope>
    <source>
        <strain evidence="2">PD5205</strain>
    </source>
</reference>
<feature type="region of interest" description="Disordered" evidence="1">
    <location>
        <begin position="66"/>
        <end position="88"/>
    </location>
</feature>
<gene>
    <name evidence="2" type="ORF">PD5205_03572</name>
</gene>
<dbReference type="Proteomes" id="UP000195953">
    <property type="component" value="Chromosome 1"/>
</dbReference>
<name>A0A1Y6HNA5_9XANT</name>
<accession>A0A1Y6HNA5</accession>
<sequence>MNTRRRLATAKTRSMRARSSVVLPAVAEASVLTLAVADPQPACAPGSVALPAVAGTGVILPVAEEGARRADEGSFRPRRIAAPKQVAS</sequence>
<proteinExistence type="predicted"/>
<evidence type="ECO:0000313" key="3">
    <source>
        <dbReference type="Proteomes" id="UP000195953"/>
    </source>
</evidence>
<evidence type="ECO:0000256" key="1">
    <source>
        <dbReference type="SAM" id="MobiDB-lite"/>
    </source>
</evidence>
<protein>
    <submittedName>
        <fullName evidence="2">Uncharacterized protein</fullName>
    </submittedName>
</protein>
<feature type="compositionally biased region" description="Basic and acidic residues" evidence="1">
    <location>
        <begin position="66"/>
        <end position="75"/>
    </location>
</feature>
<evidence type="ECO:0000313" key="2">
    <source>
        <dbReference type="EMBL" id="SMR04847.1"/>
    </source>
</evidence>
<organism evidence="2 3">
    <name type="scientific">Xanthomonas fragariae</name>
    <dbReference type="NCBI Taxonomy" id="48664"/>
    <lineage>
        <taxon>Bacteria</taxon>
        <taxon>Pseudomonadati</taxon>
        <taxon>Pseudomonadota</taxon>
        <taxon>Gammaproteobacteria</taxon>
        <taxon>Lysobacterales</taxon>
        <taxon>Lysobacteraceae</taxon>
        <taxon>Xanthomonas</taxon>
    </lineage>
</organism>
<dbReference type="AlphaFoldDB" id="A0A1Y6HNA5"/>
<dbReference type="EMBL" id="LT853885">
    <property type="protein sequence ID" value="SMR04847.1"/>
    <property type="molecule type" value="Genomic_DNA"/>
</dbReference>